<evidence type="ECO:0000313" key="1">
    <source>
        <dbReference type="EMBL" id="SDZ67953.1"/>
    </source>
</evidence>
<evidence type="ECO:0008006" key="3">
    <source>
        <dbReference type="Google" id="ProtNLM"/>
    </source>
</evidence>
<dbReference type="Proteomes" id="UP000199632">
    <property type="component" value="Unassembled WGS sequence"/>
</dbReference>
<dbReference type="AlphaFoldDB" id="A0A1H3UZT0"/>
<dbReference type="EMBL" id="FNQB01000010">
    <property type="protein sequence ID" value="SDZ67953.1"/>
    <property type="molecule type" value="Genomic_DNA"/>
</dbReference>
<organism evidence="1 2">
    <name type="scientific">Asanoa ishikariensis</name>
    <dbReference type="NCBI Taxonomy" id="137265"/>
    <lineage>
        <taxon>Bacteria</taxon>
        <taxon>Bacillati</taxon>
        <taxon>Actinomycetota</taxon>
        <taxon>Actinomycetes</taxon>
        <taxon>Micromonosporales</taxon>
        <taxon>Micromonosporaceae</taxon>
        <taxon>Asanoa</taxon>
    </lineage>
</organism>
<protein>
    <recommendedName>
        <fullName evidence="3">Tetratricopeptide repeat-containing protein</fullName>
    </recommendedName>
</protein>
<proteinExistence type="predicted"/>
<name>A0A1H3UZT0_9ACTN</name>
<reference evidence="2" key="1">
    <citation type="submission" date="2016-10" db="EMBL/GenBank/DDBJ databases">
        <authorList>
            <person name="Varghese N."/>
            <person name="Submissions S."/>
        </authorList>
    </citation>
    <scope>NUCLEOTIDE SEQUENCE [LARGE SCALE GENOMIC DNA]</scope>
    <source>
        <strain evidence="2">DSM 44718</strain>
    </source>
</reference>
<accession>A0A1H3UZT0</accession>
<keyword evidence="2" id="KW-1185">Reference proteome</keyword>
<sequence>MMNAARIELLLAGLRRASTAPARARIEKLEHLARFAVYSSEADPWAAFDLADTLSLTGRAEEGLAVLREASGLCPPDERTAILKTVAEPMNDSLTVSPALEPPVTAALREAVELCKTLAFQG</sequence>
<dbReference type="RefSeq" id="WP_090805192.1">
    <property type="nucleotide sequence ID" value="NZ_BOND01000024.1"/>
</dbReference>
<gene>
    <name evidence="1" type="ORF">SAMN05421684_0004</name>
</gene>
<evidence type="ECO:0000313" key="2">
    <source>
        <dbReference type="Proteomes" id="UP000199632"/>
    </source>
</evidence>
<dbReference type="STRING" id="137265.SAMN05421684_0004"/>